<dbReference type="AlphaFoldDB" id="A0A6H9YSD2"/>
<dbReference type="NCBIfam" id="NF038083">
    <property type="entry name" value="CU044_5270_fam"/>
    <property type="match status" value="1"/>
</dbReference>
<dbReference type="Proteomes" id="UP000468735">
    <property type="component" value="Unassembled WGS sequence"/>
</dbReference>
<dbReference type="RefSeq" id="WP_151560429.1">
    <property type="nucleotide sequence ID" value="NZ_WBMT01000005.1"/>
</dbReference>
<keyword evidence="3" id="KW-1185">Reference proteome</keyword>
<comment type="caution">
    <text evidence="2">The sequence shown here is derived from an EMBL/GenBank/DDBJ whole genome shotgun (WGS) entry which is preliminary data.</text>
</comment>
<proteinExistence type="predicted"/>
<protein>
    <recommendedName>
        <fullName evidence="4">CU044_5270 family protein</fullName>
    </recommendedName>
</protein>
<feature type="compositionally biased region" description="Basic residues" evidence="1">
    <location>
        <begin position="27"/>
        <end position="43"/>
    </location>
</feature>
<dbReference type="InterPro" id="IPR047789">
    <property type="entry name" value="CU044_5270-like"/>
</dbReference>
<reference evidence="2 3" key="1">
    <citation type="submission" date="2019-09" db="EMBL/GenBank/DDBJ databases">
        <title>Actinomadura physcomitrii sp. nov., a novel actinomycete isolated from moss [Physcomitrium sphaericum (Ludw) Fuernr].</title>
        <authorList>
            <person name="Zhuang X."/>
            <person name="Liu C."/>
        </authorList>
    </citation>
    <scope>NUCLEOTIDE SEQUENCE [LARGE SCALE GENOMIC DNA]</scope>
    <source>
        <strain evidence="2 3">HMC1</strain>
    </source>
</reference>
<dbReference type="OrthoDB" id="3467914at2"/>
<accession>A0A6H9YSD2</accession>
<evidence type="ECO:0000313" key="2">
    <source>
        <dbReference type="EMBL" id="KAB2349660.1"/>
    </source>
</evidence>
<feature type="region of interest" description="Disordered" evidence="1">
    <location>
        <begin position="15"/>
        <end position="43"/>
    </location>
</feature>
<gene>
    <name evidence="2" type="ORF">F8566_12965</name>
</gene>
<feature type="compositionally biased region" description="Basic and acidic residues" evidence="1">
    <location>
        <begin position="15"/>
        <end position="26"/>
    </location>
</feature>
<dbReference type="EMBL" id="WBMT01000005">
    <property type="protein sequence ID" value="KAB2349660.1"/>
    <property type="molecule type" value="Genomic_DNA"/>
</dbReference>
<sequence length="368" mass="39483">MNELQSLKELLAKPRAAQEVRDDGRHRLQRTIHGHGPVTRRRRTPWLAGALGLTAAVTIVIANLGTPAPHEPNSPPTTSTPRQVVLSADAVLLAAASSARNQPANGAYYRIATTMSSNKVRVPGKGYWIQRSVAKEVWISPADESWVIFQDLGWAPATDTDRAAWKADGSPASWRLKLRSGAFCRKAENNGAENLCKEQVATTTAGPRKAERGTPGIRRPGIVGSLGNYEITMDQVRRLPADPKKLRAQIKRRLPGAGKMLDTITYEAGTGLILELPVSPAVMAAAYEMLAATPGVRSAGEVTDSLGRKGHAVTMGADGSKSIRNRTIIDPSTGLPLGTQTYRAKDGVVLGSETVTKIGWTNEQPDLP</sequence>
<name>A0A6H9YSD2_9ACTN</name>
<evidence type="ECO:0000256" key="1">
    <source>
        <dbReference type="SAM" id="MobiDB-lite"/>
    </source>
</evidence>
<evidence type="ECO:0008006" key="4">
    <source>
        <dbReference type="Google" id="ProtNLM"/>
    </source>
</evidence>
<evidence type="ECO:0000313" key="3">
    <source>
        <dbReference type="Proteomes" id="UP000468735"/>
    </source>
</evidence>
<organism evidence="2 3">
    <name type="scientific">Actinomadura rudentiformis</name>
    <dbReference type="NCBI Taxonomy" id="359158"/>
    <lineage>
        <taxon>Bacteria</taxon>
        <taxon>Bacillati</taxon>
        <taxon>Actinomycetota</taxon>
        <taxon>Actinomycetes</taxon>
        <taxon>Streptosporangiales</taxon>
        <taxon>Thermomonosporaceae</taxon>
        <taxon>Actinomadura</taxon>
    </lineage>
</organism>